<accession>X6MEQ5</accession>
<evidence type="ECO:0000256" key="1">
    <source>
        <dbReference type="ARBA" id="ARBA00022574"/>
    </source>
</evidence>
<dbReference type="InterPro" id="IPR001680">
    <property type="entry name" value="WD40_rpt"/>
</dbReference>
<keyword evidence="5" id="KW-1185">Reference proteome</keyword>
<feature type="repeat" description="WD" evidence="3">
    <location>
        <begin position="1"/>
        <end position="33"/>
    </location>
</feature>
<feature type="non-terminal residue" evidence="4">
    <location>
        <position position="1"/>
    </location>
</feature>
<dbReference type="PROSITE" id="PS50082">
    <property type="entry name" value="WD_REPEATS_2"/>
    <property type="match status" value="1"/>
</dbReference>
<name>X6MEQ5_RETFI</name>
<dbReference type="InterPro" id="IPR015943">
    <property type="entry name" value="WD40/YVTN_repeat-like_dom_sf"/>
</dbReference>
<reference evidence="4 5" key="1">
    <citation type="journal article" date="2013" name="Curr. Biol.">
        <title>The Genome of the Foraminiferan Reticulomyxa filosa.</title>
        <authorList>
            <person name="Glockner G."/>
            <person name="Hulsmann N."/>
            <person name="Schleicher M."/>
            <person name="Noegel A.A."/>
            <person name="Eichinger L."/>
            <person name="Gallinger C."/>
            <person name="Pawlowski J."/>
            <person name="Sierra R."/>
            <person name="Euteneuer U."/>
            <person name="Pillet L."/>
            <person name="Moustafa A."/>
            <person name="Platzer M."/>
            <person name="Groth M."/>
            <person name="Szafranski K."/>
            <person name="Schliwa M."/>
        </authorList>
    </citation>
    <scope>NUCLEOTIDE SEQUENCE [LARGE SCALE GENOMIC DNA]</scope>
</reference>
<protein>
    <submittedName>
        <fullName evidence="4">G-protein beta WD-40 repeats containing protein</fullName>
    </submittedName>
</protein>
<evidence type="ECO:0000313" key="4">
    <source>
        <dbReference type="EMBL" id="ETO12166.1"/>
    </source>
</evidence>
<comment type="caution">
    <text evidence="4">The sequence shown here is derived from an EMBL/GenBank/DDBJ whole genome shotgun (WGS) entry which is preliminary data.</text>
</comment>
<evidence type="ECO:0000256" key="3">
    <source>
        <dbReference type="PROSITE-ProRule" id="PRU00221"/>
    </source>
</evidence>
<keyword evidence="1 3" id="KW-0853">WD repeat</keyword>
<dbReference type="EMBL" id="ASPP01021664">
    <property type="protein sequence ID" value="ETO12166.1"/>
    <property type="molecule type" value="Genomic_DNA"/>
</dbReference>
<sequence>KLMFSLDGQLFVSQSLDGTIRIWDVESGNEVKTLKNPFNLVFFLDNKTILSCCYKSIQLWDVKSETKIQKLKGHQGDILAVQGSPDGNTLILDSLVKISKLFYFSLLSNNYLSNGKYIQMILFPCV</sequence>
<organism evidence="4 5">
    <name type="scientific">Reticulomyxa filosa</name>
    <dbReference type="NCBI Taxonomy" id="46433"/>
    <lineage>
        <taxon>Eukaryota</taxon>
        <taxon>Sar</taxon>
        <taxon>Rhizaria</taxon>
        <taxon>Retaria</taxon>
        <taxon>Foraminifera</taxon>
        <taxon>Monothalamids</taxon>
        <taxon>Reticulomyxidae</taxon>
        <taxon>Reticulomyxa</taxon>
    </lineage>
</organism>
<proteinExistence type="predicted"/>
<dbReference type="InterPro" id="IPR036322">
    <property type="entry name" value="WD40_repeat_dom_sf"/>
</dbReference>
<gene>
    <name evidence="4" type="ORF">RFI_25210</name>
</gene>
<evidence type="ECO:0000313" key="5">
    <source>
        <dbReference type="Proteomes" id="UP000023152"/>
    </source>
</evidence>
<dbReference type="SUPFAM" id="SSF50978">
    <property type="entry name" value="WD40 repeat-like"/>
    <property type="match status" value="1"/>
</dbReference>
<dbReference type="Proteomes" id="UP000023152">
    <property type="component" value="Unassembled WGS sequence"/>
</dbReference>
<dbReference type="Pfam" id="PF00400">
    <property type="entry name" value="WD40"/>
    <property type="match status" value="2"/>
</dbReference>
<dbReference type="AlphaFoldDB" id="X6MEQ5"/>
<keyword evidence="2" id="KW-0677">Repeat</keyword>
<dbReference type="PANTHER" id="PTHR19848:SF8">
    <property type="entry name" value="F-BOX AND WD REPEAT DOMAIN CONTAINING 7"/>
    <property type="match status" value="1"/>
</dbReference>
<dbReference type="PANTHER" id="PTHR19848">
    <property type="entry name" value="WD40 REPEAT PROTEIN"/>
    <property type="match status" value="1"/>
</dbReference>
<dbReference type="OrthoDB" id="8883818at2759"/>
<dbReference type="PROSITE" id="PS50294">
    <property type="entry name" value="WD_REPEATS_REGION"/>
    <property type="match status" value="1"/>
</dbReference>
<evidence type="ECO:0000256" key="2">
    <source>
        <dbReference type="ARBA" id="ARBA00022737"/>
    </source>
</evidence>
<dbReference type="Gene3D" id="2.130.10.10">
    <property type="entry name" value="YVTN repeat-like/Quinoprotein amine dehydrogenase"/>
    <property type="match status" value="2"/>
</dbReference>